<protein>
    <submittedName>
        <fullName evidence="2">Uncharacterized protein</fullName>
    </submittedName>
</protein>
<sequence length="105" mass="11831">MALMEDNHETELLNTVEAAKATFLESDEFKEADEAKYKKLLRDNVASIRHCIRRVYPRFVWDTNDIWDVVEFCSNNDVNSELSPLPTGNTGVEVDQPPAADDGSA</sequence>
<feature type="region of interest" description="Disordered" evidence="1">
    <location>
        <begin position="80"/>
        <end position="105"/>
    </location>
</feature>
<gene>
    <name evidence="2" type="ORF">LTRI10_LOCUS43522</name>
</gene>
<dbReference type="AlphaFoldDB" id="A0AAV2FYY6"/>
<organism evidence="2 3">
    <name type="scientific">Linum trigynum</name>
    <dbReference type="NCBI Taxonomy" id="586398"/>
    <lineage>
        <taxon>Eukaryota</taxon>
        <taxon>Viridiplantae</taxon>
        <taxon>Streptophyta</taxon>
        <taxon>Embryophyta</taxon>
        <taxon>Tracheophyta</taxon>
        <taxon>Spermatophyta</taxon>
        <taxon>Magnoliopsida</taxon>
        <taxon>eudicotyledons</taxon>
        <taxon>Gunneridae</taxon>
        <taxon>Pentapetalae</taxon>
        <taxon>rosids</taxon>
        <taxon>fabids</taxon>
        <taxon>Malpighiales</taxon>
        <taxon>Linaceae</taxon>
        <taxon>Linum</taxon>
    </lineage>
</organism>
<accession>A0AAV2FYY6</accession>
<reference evidence="2 3" key="1">
    <citation type="submission" date="2024-04" db="EMBL/GenBank/DDBJ databases">
        <authorList>
            <person name="Fracassetti M."/>
        </authorList>
    </citation>
    <scope>NUCLEOTIDE SEQUENCE [LARGE SCALE GENOMIC DNA]</scope>
</reference>
<proteinExistence type="predicted"/>
<feature type="compositionally biased region" description="Polar residues" evidence="1">
    <location>
        <begin position="80"/>
        <end position="90"/>
    </location>
</feature>
<evidence type="ECO:0000313" key="2">
    <source>
        <dbReference type="EMBL" id="CAL1403604.1"/>
    </source>
</evidence>
<evidence type="ECO:0000256" key="1">
    <source>
        <dbReference type="SAM" id="MobiDB-lite"/>
    </source>
</evidence>
<dbReference type="EMBL" id="OZ034820">
    <property type="protein sequence ID" value="CAL1403604.1"/>
    <property type="molecule type" value="Genomic_DNA"/>
</dbReference>
<dbReference type="Proteomes" id="UP001497516">
    <property type="component" value="Chromosome 7"/>
</dbReference>
<evidence type="ECO:0000313" key="3">
    <source>
        <dbReference type="Proteomes" id="UP001497516"/>
    </source>
</evidence>
<name>A0AAV2FYY6_9ROSI</name>
<keyword evidence="3" id="KW-1185">Reference proteome</keyword>